<dbReference type="AlphaFoldDB" id="A0A368GUL2"/>
<comment type="subcellular location">
    <subcellularLocation>
        <location evidence="1">Membrane</location>
        <topology evidence="1">Multi-pass membrane protein</topology>
    </subcellularLocation>
</comment>
<dbReference type="PANTHER" id="PTHR24064">
    <property type="entry name" value="SOLUTE CARRIER FAMILY 22 MEMBER"/>
    <property type="match status" value="1"/>
</dbReference>
<evidence type="ECO:0008006" key="8">
    <source>
        <dbReference type="Google" id="ProtNLM"/>
    </source>
</evidence>
<evidence type="ECO:0000256" key="5">
    <source>
        <dbReference type="SAM" id="Phobius"/>
    </source>
</evidence>
<evidence type="ECO:0000256" key="3">
    <source>
        <dbReference type="ARBA" id="ARBA00022989"/>
    </source>
</evidence>
<dbReference type="InterPro" id="IPR036259">
    <property type="entry name" value="MFS_trans_sf"/>
</dbReference>
<organism evidence="6 7">
    <name type="scientific">Ancylostoma caninum</name>
    <name type="common">Dog hookworm</name>
    <dbReference type="NCBI Taxonomy" id="29170"/>
    <lineage>
        <taxon>Eukaryota</taxon>
        <taxon>Metazoa</taxon>
        <taxon>Ecdysozoa</taxon>
        <taxon>Nematoda</taxon>
        <taxon>Chromadorea</taxon>
        <taxon>Rhabditida</taxon>
        <taxon>Rhabditina</taxon>
        <taxon>Rhabditomorpha</taxon>
        <taxon>Strongyloidea</taxon>
        <taxon>Ancylostomatidae</taxon>
        <taxon>Ancylostomatinae</taxon>
        <taxon>Ancylostoma</taxon>
    </lineage>
</organism>
<dbReference type="EMBL" id="JOJR01000075">
    <property type="protein sequence ID" value="RCN46695.1"/>
    <property type="molecule type" value="Genomic_DNA"/>
</dbReference>
<evidence type="ECO:0000256" key="4">
    <source>
        <dbReference type="ARBA" id="ARBA00023136"/>
    </source>
</evidence>
<keyword evidence="3 5" id="KW-1133">Transmembrane helix</keyword>
<dbReference type="InterPro" id="IPR005828">
    <property type="entry name" value="MFS_sugar_transport-like"/>
</dbReference>
<feature type="transmembrane region" description="Helical" evidence="5">
    <location>
        <begin position="166"/>
        <end position="185"/>
    </location>
</feature>
<dbReference type="STRING" id="29170.A0A368GUL2"/>
<evidence type="ECO:0000256" key="2">
    <source>
        <dbReference type="ARBA" id="ARBA00022692"/>
    </source>
</evidence>
<keyword evidence="7" id="KW-1185">Reference proteome</keyword>
<dbReference type="SUPFAM" id="SSF103473">
    <property type="entry name" value="MFS general substrate transporter"/>
    <property type="match status" value="1"/>
</dbReference>
<keyword evidence="2 5" id="KW-0812">Transmembrane</keyword>
<dbReference type="GO" id="GO:0016020">
    <property type="term" value="C:membrane"/>
    <property type="evidence" value="ECO:0007669"/>
    <property type="project" value="UniProtKB-SubCell"/>
</dbReference>
<feature type="transmembrane region" description="Helical" evidence="5">
    <location>
        <begin position="73"/>
        <end position="91"/>
    </location>
</feature>
<feature type="transmembrane region" description="Helical" evidence="5">
    <location>
        <begin position="325"/>
        <end position="346"/>
    </location>
</feature>
<dbReference type="OrthoDB" id="3936150at2759"/>
<evidence type="ECO:0000313" key="6">
    <source>
        <dbReference type="EMBL" id="RCN46695.1"/>
    </source>
</evidence>
<name>A0A368GUL2_ANCCA</name>
<feature type="transmembrane region" description="Helical" evidence="5">
    <location>
        <begin position="205"/>
        <end position="225"/>
    </location>
</feature>
<reference evidence="6 7" key="1">
    <citation type="submission" date="2014-10" db="EMBL/GenBank/DDBJ databases">
        <title>Draft genome of the hookworm Ancylostoma caninum.</title>
        <authorList>
            <person name="Mitreva M."/>
        </authorList>
    </citation>
    <scope>NUCLEOTIDE SEQUENCE [LARGE SCALE GENOMIC DNA]</scope>
    <source>
        <strain evidence="6 7">Baltimore</strain>
    </source>
</reference>
<gene>
    <name evidence="6" type="ORF">ANCCAN_07324</name>
</gene>
<dbReference type="Pfam" id="PF00083">
    <property type="entry name" value="Sugar_tr"/>
    <property type="match status" value="1"/>
</dbReference>
<evidence type="ECO:0000313" key="7">
    <source>
        <dbReference type="Proteomes" id="UP000252519"/>
    </source>
</evidence>
<proteinExistence type="predicted"/>
<protein>
    <recommendedName>
        <fullName evidence="8">Transporter, major facilitator family protein</fullName>
    </recommendedName>
</protein>
<keyword evidence="4 5" id="KW-0472">Membrane</keyword>
<accession>A0A368GUL2</accession>
<feature type="transmembrane region" description="Helical" evidence="5">
    <location>
        <begin position="48"/>
        <end position="67"/>
    </location>
</feature>
<feature type="transmembrane region" description="Helical" evidence="5">
    <location>
        <begin position="234"/>
        <end position="255"/>
    </location>
</feature>
<sequence>MSQRRVRNSLFETEQFKGDFEFIVRIQLIKVTNLVLLIECLDHPGSRLLAVSLNGWSFSMVFVAILARLTQHWFSFHLLTAALAFLAFLAYQMWVVESCRWLAGVHRIAEARSTAIHVMSRRSEAVQFTNEWQWWEILGFSQPAISCPNAKDTTRKYTYSDLFSHPAVYAPLIALCYCFVSSSVVSFGNVFRFYFNADALPGNRYLNMAFMGLSKFVLGLLPFAVSSFVGRRPIISVSVGFACLGAWLAVISQLLGASAGHWSLVALSLVVSAALDPAWKINHLYSAELFPTVVRNMARAVCNVGARLGSVAAPMVVHLRTLHYLVPYIAFAVFLTVQLVVVAAFIPETKGRPLPEELPCTEDDVARREQMLELNPRNLSSLDV</sequence>
<dbReference type="Proteomes" id="UP000252519">
    <property type="component" value="Unassembled WGS sequence"/>
</dbReference>
<dbReference type="GO" id="GO:0022857">
    <property type="term" value="F:transmembrane transporter activity"/>
    <property type="evidence" value="ECO:0007669"/>
    <property type="project" value="InterPro"/>
</dbReference>
<comment type="caution">
    <text evidence="6">The sequence shown here is derived from an EMBL/GenBank/DDBJ whole genome shotgun (WGS) entry which is preliminary data.</text>
</comment>
<dbReference type="Gene3D" id="1.20.1250.20">
    <property type="entry name" value="MFS general substrate transporter like domains"/>
    <property type="match status" value="1"/>
</dbReference>
<evidence type="ECO:0000256" key="1">
    <source>
        <dbReference type="ARBA" id="ARBA00004141"/>
    </source>
</evidence>